<protein>
    <recommendedName>
        <fullName evidence="5">Lipoprotein</fullName>
    </recommendedName>
</protein>
<evidence type="ECO:0000313" key="4">
    <source>
        <dbReference type="Proteomes" id="UP000281985"/>
    </source>
</evidence>
<feature type="compositionally biased region" description="Acidic residues" evidence="1">
    <location>
        <begin position="185"/>
        <end position="199"/>
    </location>
</feature>
<evidence type="ECO:0000313" key="3">
    <source>
        <dbReference type="EMBL" id="RMB56742.1"/>
    </source>
</evidence>
<name>A0A3M0G3G3_9FLAO</name>
<dbReference type="RefSeq" id="WP_121918162.1">
    <property type="nucleotide sequence ID" value="NZ_REFV01000014.1"/>
</dbReference>
<organism evidence="3 4">
    <name type="scientific">Dokdonia sinensis</name>
    <dbReference type="NCBI Taxonomy" id="2479847"/>
    <lineage>
        <taxon>Bacteria</taxon>
        <taxon>Pseudomonadati</taxon>
        <taxon>Bacteroidota</taxon>
        <taxon>Flavobacteriia</taxon>
        <taxon>Flavobacteriales</taxon>
        <taxon>Flavobacteriaceae</taxon>
        <taxon>Dokdonia</taxon>
    </lineage>
</organism>
<gene>
    <name evidence="3" type="ORF">EAX61_13120</name>
</gene>
<feature type="chain" id="PRO_5017974939" description="Lipoprotein" evidence="2">
    <location>
        <begin position="24"/>
        <end position="280"/>
    </location>
</feature>
<keyword evidence="4" id="KW-1185">Reference proteome</keyword>
<dbReference type="OrthoDB" id="978531at2"/>
<reference evidence="3 4" key="1">
    <citation type="submission" date="2018-10" db="EMBL/GenBank/DDBJ databases">
        <title>Dokdonia luteus sp. nov., isolated from sea water.</title>
        <authorList>
            <person name="Zhou L.Y."/>
            <person name="Du Z.J."/>
        </authorList>
    </citation>
    <scope>NUCLEOTIDE SEQUENCE [LARGE SCALE GENOMIC DNA]</scope>
    <source>
        <strain evidence="3 4">SH27</strain>
    </source>
</reference>
<evidence type="ECO:0000256" key="1">
    <source>
        <dbReference type="SAM" id="MobiDB-lite"/>
    </source>
</evidence>
<dbReference type="Proteomes" id="UP000281985">
    <property type="component" value="Unassembled WGS sequence"/>
</dbReference>
<accession>A0A3M0G3G3</accession>
<feature type="signal peptide" evidence="2">
    <location>
        <begin position="1"/>
        <end position="23"/>
    </location>
</feature>
<evidence type="ECO:0008006" key="5">
    <source>
        <dbReference type="Google" id="ProtNLM"/>
    </source>
</evidence>
<comment type="caution">
    <text evidence="3">The sequence shown here is derived from an EMBL/GenBank/DDBJ whole genome shotgun (WGS) entry which is preliminary data.</text>
</comment>
<keyword evidence="2" id="KW-0732">Signal</keyword>
<evidence type="ECO:0000256" key="2">
    <source>
        <dbReference type="SAM" id="SignalP"/>
    </source>
</evidence>
<dbReference type="AlphaFoldDB" id="A0A3M0G3G3"/>
<feature type="region of interest" description="Disordered" evidence="1">
    <location>
        <begin position="173"/>
        <end position="200"/>
    </location>
</feature>
<sequence>MKNLFLGLAVVVLMCVASCSVNERIVFNEQMGGTYTTAIDMSSILQIASEGRPVDTNKELKKKDTTIVFSEILELYKDSIAALPTEERLKIERLKDFTLNMKMDETTSEFYINVEKRFSEFSDIERVAYEVSDVLNKAKTESKNPDEAPNPADDLMSLDKVLYAYDGTTFSRRDPARAKEQVQEGMEELMDEETEEQSQGEEPLGMEMMMDQMMGEFTSQLEQSYMTLEYVFPRKVVSVSQEGATVSEDGKTVIFKVDWKTLMDDKEGLLNDIDIVLEKE</sequence>
<proteinExistence type="predicted"/>
<feature type="compositionally biased region" description="Basic and acidic residues" evidence="1">
    <location>
        <begin position="173"/>
        <end position="182"/>
    </location>
</feature>
<dbReference type="EMBL" id="REFV01000014">
    <property type="protein sequence ID" value="RMB56742.1"/>
    <property type="molecule type" value="Genomic_DNA"/>
</dbReference>